<keyword evidence="2" id="KW-1185">Reference proteome</keyword>
<gene>
    <name evidence="1" type="ORF">AYBTSS11_LOCUS24466</name>
</gene>
<dbReference type="EMBL" id="OY731405">
    <property type="protein sequence ID" value="CAJ1972417.1"/>
    <property type="molecule type" value="Genomic_DNA"/>
</dbReference>
<accession>A0AA86STK3</accession>
<dbReference type="Gramene" id="rna-AYBTSS11_LOCUS24466">
    <property type="protein sequence ID" value="CAJ1972417.1"/>
    <property type="gene ID" value="gene-AYBTSS11_LOCUS24466"/>
</dbReference>
<sequence>MVEWLESKCVEDGEDYHFQSMMKHAMRVMIPFLLTSFLNHYPCMVPHLHFSSLVQERGKPAHCLRNTCMTTTGQGLLFVAGFIRHITAPDSFQNLRFIYASKEDD</sequence>
<organism evidence="1 2">
    <name type="scientific">Sphenostylis stenocarpa</name>
    <dbReference type="NCBI Taxonomy" id="92480"/>
    <lineage>
        <taxon>Eukaryota</taxon>
        <taxon>Viridiplantae</taxon>
        <taxon>Streptophyta</taxon>
        <taxon>Embryophyta</taxon>
        <taxon>Tracheophyta</taxon>
        <taxon>Spermatophyta</taxon>
        <taxon>Magnoliopsida</taxon>
        <taxon>eudicotyledons</taxon>
        <taxon>Gunneridae</taxon>
        <taxon>Pentapetalae</taxon>
        <taxon>rosids</taxon>
        <taxon>fabids</taxon>
        <taxon>Fabales</taxon>
        <taxon>Fabaceae</taxon>
        <taxon>Papilionoideae</taxon>
        <taxon>50 kb inversion clade</taxon>
        <taxon>NPAAA clade</taxon>
        <taxon>indigoferoid/millettioid clade</taxon>
        <taxon>Phaseoleae</taxon>
        <taxon>Sphenostylis</taxon>
    </lineage>
</organism>
<reference evidence="1" key="1">
    <citation type="submission" date="2023-10" db="EMBL/GenBank/DDBJ databases">
        <authorList>
            <person name="Domelevo Entfellner J.-B."/>
        </authorList>
    </citation>
    <scope>NUCLEOTIDE SEQUENCE</scope>
</reference>
<protein>
    <submittedName>
        <fullName evidence="1">Uncharacterized protein</fullName>
    </submittedName>
</protein>
<evidence type="ECO:0000313" key="1">
    <source>
        <dbReference type="EMBL" id="CAJ1972417.1"/>
    </source>
</evidence>
<dbReference type="AlphaFoldDB" id="A0AA86STK3"/>
<evidence type="ECO:0000313" key="2">
    <source>
        <dbReference type="Proteomes" id="UP001189624"/>
    </source>
</evidence>
<name>A0AA86STK3_9FABA</name>
<proteinExistence type="predicted"/>
<dbReference type="Proteomes" id="UP001189624">
    <property type="component" value="Chromosome 8"/>
</dbReference>